<dbReference type="InterPro" id="IPR050579">
    <property type="entry name" value="PMP-22/EMP/MP20-like"/>
</dbReference>
<dbReference type="GeneTree" id="ENSGT01150000290648"/>
<dbReference type="EMBL" id="EAAA01000265">
    <property type="status" value="NOT_ANNOTATED_CDS"/>
    <property type="molecule type" value="Genomic_DNA"/>
</dbReference>
<dbReference type="HOGENOM" id="CLU_1593950_0_0_1"/>
<reference evidence="6" key="4">
    <citation type="submission" date="2025-09" db="UniProtKB">
        <authorList>
            <consortium name="Ensembl"/>
        </authorList>
    </citation>
    <scope>IDENTIFICATION</scope>
</reference>
<keyword evidence="2 5" id="KW-0812">Transmembrane</keyword>
<evidence type="ECO:0000313" key="6">
    <source>
        <dbReference type="Ensembl" id="ENSCINP00000032749.1"/>
    </source>
</evidence>
<dbReference type="FunFam" id="1.20.140.150:FF:000090">
    <property type="entry name" value="uncharacterized protein LOC100183788 isoform X1"/>
    <property type="match status" value="1"/>
</dbReference>
<gene>
    <name evidence="6" type="primary">LOC100183788</name>
</gene>
<name>H2XSW5_CIOIN</name>
<feature type="transmembrane region" description="Helical" evidence="5">
    <location>
        <begin position="101"/>
        <end position="122"/>
    </location>
</feature>
<keyword evidence="7" id="KW-1185">Reference proteome</keyword>
<feature type="transmembrane region" description="Helical" evidence="5">
    <location>
        <begin position="71"/>
        <end position="89"/>
    </location>
</feature>
<evidence type="ECO:0000256" key="5">
    <source>
        <dbReference type="SAM" id="Phobius"/>
    </source>
</evidence>
<evidence type="ECO:0000256" key="3">
    <source>
        <dbReference type="ARBA" id="ARBA00022989"/>
    </source>
</evidence>
<organism evidence="6 7">
    <name type="scientific">Ciona intestinalis</name>
    <name type="common">Transparent sea squirt</name>
    <name type="synonym">Ascidia intestinalis</name>
    <dbReference type="NCBI Taxonomy" id="7719"/>
    <lineage>
        <taxon>Eukaryota</taxon>
        <taxon>Metazoa</taxon>
        <taxon>Chordata</taxon>
        <taxon>Tunicata</taxon>
        <taxon>Ascidiacea</taxon>
        <taxon>Phlebobranchia</taxon>
        <taxon>Cionidae</taxon>
        <taxon>Ciona</taxon>
    </lineage>
</organism>
<reference evidence="6" key="2">
    <citation type="journal article" date="2008" name="Genome Biol.">
        <title>Improved genome assembly and evidence-based global gene model set for the chordate Ciona intestinalis: new insight into intron and operon populations.</title>
        <authorList>
            <person name="Satou Y."/>
            <person name="Mineta K."/>
            <person name="Ogasawara M."/>
            <person name="Sasakura Y."/>
            <person name="Shoguchi E."/>
            <person name="Ueno K."/>
            <person name="Yamada L."/>
            <person name="Matsumoto J."/>
            <person name="Wasserscheid J."/>
            <person name="Dewar K."/>
            <person name="Wiley G.B."/>
            <person name="Macmil S.L."/>
            <person name="Roe B.A."/>
            <person name="Zeller R.W."/>
            <person name="Hastings K.E."/>
            <person name="Lemaire P."/>
            <person name="Lindquist E."/>
            <person name="Endo T."/>
            <person name="Hotta K."/>
            <person name="Inaba K."/>
        </authorList>
    </citation>
    <scope>NUCLEOTIDE SEQUENCE [LARGE SCALE GENOMIC DNA]</scope>
    <source>
        <strain evidence="6">wild type</strain>
    </source>
</reference>
<dbReference type="PANTHER" id="PTHR10671:SF108">
    <property type="entry name" value="CLAUDIN FAMILY PROTEIN-RELATED"/>
    <property type="match status" value="1"/>
</dbReference>
<feature type="transmembrane region" description="Helical" evidence="5">
    <location>
        <begin position="7"/>
        <end position="27"/>
    </location>
</feature>
<dbReference type="Pfam" id="PF00822">
    <property type="entry name" value="PMP22_Claudin"/>
    <property type="match status" value="1"/>
</dbReference>
<evidence type="ECO:0000256" key="1">
    <source>
        <dbReference type="ARBA" id="ARBA00004141"/>
    </source>
</evidence>
<dbReference type="InParanoid" id="H2XSW5"/>
<evidence type="ECO:0000256" key="4">
    <source>
        <dbReference type="ARBA" id="ARBA00023136"/>
    </source>
</evidence>
<proteinExistence type="predicted"/>
<keyword evidence="3 5" id="KW-1133">Transmembrane helix</keyword>
<dbReference type="Gene3D" id="1.20.140.150">
    <property type="match status" value="1"/>
</dbReference>
<dbReference type="Proteomes" id="UP000008144">
    <property type="component" value="Chromosome 1"/>
</dbReference>
<protein>
    <submittedName>
        <fullName evidence="6">Uncharacterized LOC100183788</fullName>
    </submittedName>
</protein>
<sequence length="167" mass="18413">MNRGTFFATTGFFIGIAGLSFAIIALATTRWRWDTSTGRQNGLFESCLIGGREFCITSTTRYEPYVQATQAFLIMGCICSFLGLIVNLLNACGKGTSKCHLYAGILYILSGVFLLVACAVYTGESRPKLAAVEVFGYSLWLAWASLIIHLLVVPFAFLSKDRKFEYV</sequence>
<dbReference type="AlphaFoldDB" id="H2XSW5"/>
<dbReference type="EMBL" id="EAAA01000266">
    <property type="status" value="NOT_ANNOTATED_CDS"/>
    <property type="molecule type" value="Genomic_DNA"/>
</dbReference>
<dbReference type="GO" id="GO:0005886">
    <property type="term" value="C:plasma membrane"/>
    <property type="evidence" value="ECO:0000318"/>
    <property type="project" value="GO_Central"/>
</dbReference>
<dbReference type="PANTHER" id="PTHR10671">
    <property type="entry name" value="EPITHELIAL MEMBRANE PROTEIN-RELATED"/>
    <property type="match status" value="1"/>
</dbReference>
<evidence type="ECO:0000256" key="2">
    <source>
        <dbReference type="ARBA" id="ARBA00022692"/>
    </source>
</evidence>
<dbReference type="Ensembl" id="ENSCINT00000035480.1">
    <property type="protein sequence ID" value="ENSCINP00000032749.1"/>
    <property type="gene ID" value="ENSCING00000019627.1"/>
</dbReference>
<reference evidence="6" key="3">
    <citation type="submission" date="2025-08" db="UniProtKB">
        <authorList>
            <consortium name="Ensembl"/>
        </authorList>
    </citation>
    <scope>IDENTIFICATION</scope>
</reference>
<comment type="subcellular location">
    <subcellularLocation>
        <location evidence="1">Membrane</location>
        <topology evidence="1">Multi-pass membrane protein</topology>
    </subcellularLocation>
</comment>
<dbReference type="InterPro" id="IPR004031">
    <property type="entry name" value="PMP22/EMP/MP20/Claudin"/>
</dbReference>
<reference evidence="7" key="1">
    <citation type="journal article" date="2002" name="Science">
        <title>The draft genome of Ciona intestinalis: insights into chordate and vertebrate origins.</title>
        <authorList>
            <person name="Dehal P."/>
            <person name="Satou Y."/>
            <person name="Campbell R.K."/>
            <person name="Chapman J."/>
            <person name="Degnan B."/>
            <person name="De Tomaso A."/>
            <person name="Davidson B."/>
            <person name="Di Gregorio A."/>
            <person name="Gelpke M."/>
            <person name="Goodstein D.M."/>
            <person name="Harafuji N."/>
            <person name="Hastings K.E."/>
            <person name="Ho I."/>
            <person name="Hotta K."/>
            <person name="Huang W."/>
            <person name="Kawashima T."/>
            <person name="Lemaire P."/>
            <person name="Martinez D."/>
            <person name="Meinertzhagen I.A."/>
            <person name="Necula S."/>
            <person name="Nonaka M."/>
            <person name="Putnam N."/>
            <person name="Rash S."/>
            <person name="Saiga H."/>
            <person name="Satake M."/>
            <person name="Terry A."/>
            <person name="Yamada L."/>
            <person name="Wang H.G."/>
            <person name="Awazu S."/>
            <person name="Azumi K."/>
            <person name="Boore J."/>
            <person name="Branno M."/>
            <person name="Chin-Bow S."/>
            <person name="DeSantis R."/>
            <person name="Doyle S."/>
            <person name="Francino P."/>
            <person name="Keys D.N."/>
            <person name="Haga S."/>
            <person name="Hayashi H."/>
            <person name="Hino K."/>
            <person name="Imai K.S."/>
            <person name="Inaba K."/>
            <person name="Kano S."/>
            <person name="Kobayashi K."/>
            <person name="Kobayashi M."/>
            <person name="Lee B.I."/>
            <person name="Makabe K.W."/>
            <person name="Manohar C."/>
            <person name="Matassi G."/>
            <person name="Medina M."/>
            <person name="Mochizuki Y."/>
            <person name="Mount S."/>
            <person name="Morishita T."/>
            <person name="Miura S."/>
            <person name="Nakayama A."/>
            <person name="Nishizaka S."/>
            <person name="Nomoto H."/>
            <person name="Ohta F."/>
            <person name="Oishi K."/>
            <person name="Rigoutsos I."/>
            <person name="Sano M."/>
            <person name="Sasaki A."/>
            <person name="Sasakura Y."/>
            <person name="Shoguchi E."/>
            <person name="Shin-i T."/>
            <person name="Spagnuolo A."/>
            <person name="Stainier D."/>
            <person name="Suzuki M.M."/>
            <person name="Tassy O."/>
            <person name="Takatori N."/>
            <person name="Tokuoka M."/>
            <person name="Yagi K."/>
            <person name="Yoshizaki F."/>
            <person name="Wada S."/>
            <person name="Zhang C."/>
            <person name="Hyatt P.D."/>
            <person name="Larimer F."/>
            <person name="Detter C."/>
            <person name="Doggett N."/>
            <person name="Glavina T."/>
            <person name="Hawkins T."/>
            <person name="Richardson P."/>
            <person name="Lucas S."/>
            <person name="Kohara Y."/>
            <person name="Levine M."/>
            <person name="Satoh N."/>
            <person name="Rokhsar D.S."/>
        </authorList>
    </citation>
    <scope>NUCLEOTIDE SEQUENCE [LARGE SCALE GENOMIC DNA]</scope>
</reference>
<evidence type="ECO:0000313" key="7">
    <source>
        <dbReference type="Proteomes" id="UP000008144"/>
    </source>
</evidence>
<dbReference type="OMA" id="GREFCIT"/>
<feature type="transmembrane region" description="Helical" evidence="5">
    <location>
        <begin position="134"/>
        <end position="158"/>
    </location>
</feature>
<keyword evidence="4 5" id="KW-0472">Membrane</keyword>
<accession>H2XSW5</accession>